<dbReference type="GO" id="GO:0003847">
    <property type="term" value="F:1-alkyl-2-acetylglycerophosphocholine esterase activity"/>
    <property type="evidence" value="ECO:0007669"/>
    <property type="project" value="TreeGrafter"/>
</dbReference>
<dbReference type="Gene3D" id="3.40.50.1820">
    <property type="entry name" value="alpha/beta hydrolase"/>
    <property type="match status" value="1"/>
</dbReference>
<gene>
    <name evidence="6" type="ORF">UO65_0344</name>
</gene>
<dbReference type="STRING" id="909613.UO65_0344"/>
<dbReference type="EMBL" id="AYXG01000014">
    <property type="protein sequence ID" value="EWC64334.1"/>
    <property type="molecule type" value="Genomic_DNA"/>
</dbReference>
<proteinExistence type="predicted"/>
<evidence type="ECO:0000313" key="7">
    <source>
        <dbReference type="Proteomes" id="UP000019277"/>
    </source>
</evidence>
<reference evidence="6 7" key="1">
    <citation type="journal article" date="2014" name="Genome Announc.">
        <title>Draft Genome Sequence of the Antitrypanosomally Active Sponge-Associated Bacterium Actinokineospora sp. Strain EG49.</title>
        <authorList>
            <person name="Harjes J."/>
            <person name="Ryu T."/>
            <person name="Abdelmohsen U.R."/>
            <person name="Moitinho-Silva L."/>
            <person name="Horn H."/>
            <person name="Ravasi T."/>
            <person name="Hentschel U."/>
        </authorList>
    </citation>
    <scope>NUCLEOTIDE SEQUENCE [LARGE SCALE GENOMIC DNA]</scope>
    <source>
        <strain evidence="6 7">EG49</strain>
    </source>
</reference>
<dbReference type="ESTHER" id="9pseu-w7jed3">
    <property type="family name" value="Polyesterase-lipase-cutinase"/>
</dbReference>
<dbReference type="OrthoDB" id="9812672at2"/>
<dbReference type="InterPro" id="IPR041127">
    <property type="entry name" value="PET_hydrolase/cutinase-like"/>
</dbReference>
<dbReference type="AlphaFoldDB" id="W7JED3"/>
<feature type="chain" id="PRO_5044489845" description="PET hydrolase/cutinase-like domain-containing protein" evidence="4">
    <location>
        <begin position="27"/>
        <end position="273"/>
    </location>
</feature>
<dbReference type="PANTHER" id="PTHR10272">
    <property type="entry name" value="PLATELET-ACTIVATING FACTOR ACETYLHYDROLASE"/>
    <property type="match status" value="1"/>
</dbReference>
<keyword evidence="1" id="KW-0378">Hydrolase</keyword>
<name>W7JED3_9PSEU</name>
<evidence type="ECO:0000256" key="4">
    <source>
        <dbReference type="SAM" id="SignalP"/>
    </source>
</evidence>
<evidence type="ECO:0000256" key="3">
    <source>
        <dbReference type="ARBA" id="ARBA00023098"/>
    </source>
</evidence>
<protein>
    <recommendedName>
        <fullName evidence="5">PET hydrolase/cutinase-like domain-containing protein</fullName>
    </recommendedName>
</protein>
<accession>W7JED3</accession>
<evidence type="ECO:0000256" key="2">
    <source>
        <dbReference type="ARBA" id="ARBA00022963"/>
    </source>
</evidence>
<keyword evidence="3" id="KW-0443">Lipid metabolism</keyword>
<organism evidence="6 7">
    <name type="scientific">Actinokineospora spheciospongiae</name>
    <dbReference type="NCBI Taxonomy" id="909613"/>
    <lineage>
        <taxon>Bacteria</taxon>
        <taxon>Bacillati</taxon>
        <taxon>Actinomycetota</taxon>
        <taxon>Actinomycetes</taxon>
        <taxon>Pseudonocardiales</taxon>
        <taxon>Pseudonocardiaceae</taxon>
        <taxon>Actinokineospora</taxon>
    </lineage>
</organism>
<dbReference type="RefSeq" id="WP_035278045.1">
    <property type="nucleotide sequence ID" value="NZ_AYXG01000014.1"/>
</dbReference>
<dbReference type="Pfam" id="PF12740">
    <property type="entry name" value="PETase"/>
    <property type="match status" value="1"/>
</dbReference>
<evidence type="ECO:0000259" key="5">
    <source>
        <dbReference type="Pfam" id="PF12740"/>
    </source>
</evidence>
<sequence>MKLRRPLVAALAVTATLVFVAPSGEAAQVAPAAATTDWAAPGPYAVTVEVGLNSTYYRPTRLDGKHPVIVWGNGTGAFPGVYSGLLRHLASHGYIVAAANTAFSNSGKEMLAGAAWLRLENGRRGSAYYGKVDLEHVGAIGHSQGGAGAINAGADPVVDTTVALEPGPLADPTKLRGPALFLAGEKDTIVDPDRLVLPLYEKAARVPAWYAELGGATHFTPVPDGGGFRGTITAWFRYNLSGDQQAAAEFTGACGICTDPAYVDVRRNSRAGG</sequence>
<keyword evidence="4" id="KW-0732">Signal</keyword>
<feature type="signal peptide" evidence="4">
    <location>
        <begin position="1"/>
        <end position="26"/>
    </location>
</feature>
<keyword evidence="7" id="KW-1185">Reference proteome</keyword>
<dbReference type="PATRIC" id="fig|909613.9.peg.357"/>
<accession>A0A8E2X2Y4</accession>
<evidence type="ECO:0000313" key="6">
    <source>
        <dbReference type="EMBL" id="EWC64334.1"/>
    </source>
</evidence>
<dbReference type="SUPFAM" id="SSF53474">
    <property type="entry name" value="alpha/beta-Hydrolases"/>
    <property type="match status" value="1"/>
</dbReference>
<dbReference type="PANTHER" id="PTHR10272:SF0">
    <property type="entry name" value="PLATELET-ACTIVATING FACTOR ACETYLHYDROLASE"/>
    <property type="match status" value="1"/>
</dbReference>
<feature type="domain" description="PET hydrolase/cutinase-like" evidence="5">
    <location>
        <begin position="54"/>
        <end position="244"/>
    </location>
</feature>
<comment type="caution">
    <text evidence="6">The sequence shown here is derived from an EMBL/GenBank/DDBJ whole genome shotgun (WGS) entry which is preliminary data.</text>
</comment>
<keyword evidence="2" id="KW-0442">Lipid degradation</keyword>
<dbReference type="GO" id="GO:0016042">
    <property type="term" value="P:lipid catabolic process"/>
    <property type="evidence" value="ECO:0007669"/>
    <property type="project" value="UniProtKB-KW"/>
</dbReference>
<dbReference type="InterPro" id="IPR029058">
    <property type="entry name" value="AB_hydrolase_fold"/>
</dbReference>
<dbReference type="eggNOG" id="COG4188">
    <property type="taxonomic scope" value="Bacteria"/>
</dbReference>
<dbReference type="Proteomes" id="UP000019277">
    <property type="component" value="Unassembled WGS sequence"/>
</dbReference>
<evidence type="ECO:0000256" key="1">
    <source>
        <dbReference type="ARBA" id="ARBA00022801"/>
    </source>
</evidence>